<dbReference type="KEGG" id="pam:PANA_0147"/>
<evidence type="ECO:0000256" key="8">
    <source>
        <dbReference type="ARBA" id="ARBA00022985"/>
    </source>
</evidence>
<protein>
    <recommendedName>
        <fullName evidence="12">Undecaprenyl-phosphate alpha-N-acetylglucosaminyl 1-phosphate transferase</fullName>
        <ecNumber evidence="12">2.7.8.33</ecNumber>
    </recommendedName>
    <alternativeName>
        <fullName evidence="12">UDP-GlcNAc:undecaprenyl-phosphate GlcNAc-1-phosphate transferase</fullName>
    </alternativeName>
    <alternativeName>
        <fullName evidence="12">Undecaprenyl-phosphate GlcNAc-1-phosphate transferase</fullName>
    </alternativeName>
</protein>
<feature type="transmembrane region" description="Helical" evidence="12">
    <location>
        <begin position="294"/>
        <end position="315"/>
    </location>
</feature>
<keyword evidence="7 12" id="KW-0460">Magnesium</keyword>
<dbReference type="GO" id="GO:0009246">
    <property type="term" value="P:enterobacterial common antigen biosynthetic process"/>
    <property type="evidence" value="ECO:0007669"/>
    <property type="project" value="UniProtKB-UniRule"/>
</dbReference>
<feature type="binding site" evidence="13">
    <location>
        <position position="153"/>
    </location>
    <ligand>
        <name>Mg(2+)</name>
        <dbReference type="ChEBI" id="CHEBI:18420"/>
    </ligand>
</feature>
<evidence type="ECO:0000313" key="14">
    <source>
        <dbReference type="EMBL" id="ADD75314.1"/>
    </source>
</evidence>
<dbReference type="GO" id="GO:0071555">
    <property type="term" value="P:cell wall organization"/>
    <property type="evidence" value="ECO:0007669"/>
    <property type="project" value="TreeGrafter"/>
</dbReference>
<name>D4GGL3_PANAM</name>
<feature type="binding site" evidence="13">
    <location>
        <position position="217"/>
    </location>
    <ligand>
        <name>Mg(2+)</name>
        <dbReference type="ChEBI" id="CHEBI:18420"/>
    </ligand>
</feature>
<dbReference type="UniPathway" id="UPA00566"/>
<evidence type="ECO:0000256" key="4">
    <source>
        <dbReference type="ARBA" id="ARBA00022676"/>
    </source>
</evidence>
<dbReference type="HOGENOM" id="CLU_023982_1_0_6"/>
<keyword evidence="5 12" id="KW-0808">Transferase</keyword>
<evidence type="ECO:0000256" key="5">
    <source>
        <dbReference type="ARBA" id="ARBA00022679"/>
    </source>
</evidence>
<feature type="transmembrane region" description="Helical" evidence="12">
    <location>
        <begin position="69"/>
        <end position="89"/>
    </location>
</feature>
<comment type="subcellular location">
    <subcellularLocation>
        <location evidence="12">Cell inner membrane</location>
        <topology evidence="12">Multi-pass membrane protein</topology>
    </subcellularLocation>
    <subcellularLocation>
        <location evidence="1">Cell membrane</location>
        <topology evidence="1">Multi-pass membrane protein</topology>
    </subcellularLocation>
</comment>
<reference evidence="14 15" key="1">
    <citation type="journal article" date="2010" name="J. Bacteriol.">
        <title>Genome sequence of Pantoea ananatis LMG20103, the causative agent of Eucalyptus blight and dieback.</title>
        <authorList>
            <person name="De Maayer P."/>
            <person name="Chan W.Y."/>
            <person name="Venter S.N."/>
            <person name="Toth I.K."/>
            <person name="Birch P.R."/>
            <person name="Joubert F."/>
            <person name="Coutinho T.A."/>
        </authorList>
    </citation>
    <scope>NUCLEOTIDE SEQUENCE [LARGE SCALE GENOMIC DNA]</scope>
    <source>
        <strain evidence="14 15">LMG 20103</strain>
    </source>
</reference>
<dbReference type="PANTHER" id="PTHR22926:SF3">
    <property type="entry name" value="UNDECAPRENYL-PHOSPHATE ALPHA-N-ACETYLGLUCOSAMINYL 1-PHOSPHATE TRANSFERASE"/>
    <property type="match status" value="1"/>
</dbReference>
<feature type="transmembrane region" description="Helical" evidence="12">
    <location>
        <begin position="185"/>
        <end position="206"/>
    </location>
</feature>
<dbReference type="EMBL" id="CP001875">
    <property type="protein sequence ID" value="ADD75314.1"/>
    <property type="molecule type" value="Genomic_DNA"/>
</dbReference>
<dbReference type="GO" id="GO:0016757">
    <property type="term" value="F:glycosyltransferase activity"/>
    <property type="evidence" value="ECO:0007669"/>
    <property type="project" value="UniProtKB-KW"/>
</dbReference>
<feature type="transmembrane region" description="Helical" evidence="12">
    <location>
        <begin position="244"/>
        <end position="263"/>
    </location>
</feature>
<comment type="pathway">
    <text evidence="12">Bacterial outer membrane biogenesis; enterobacterial common antigen biosynthesis.</text>
</comment>
<dbReference type="STRING" id="706191.PANA_0147"/>
<dbReference type="EC" id="2.7.8.33" evidence="12"/>
<dbReference type="GO" id="GO:0036380">
    <property type="term" value="F:UDP-N-acetylglucosamine-undecaprenyl-phosphate N-acetylglucosaminephosphotransferase activity"/>
    <property type="evidence" value="ECO:0007669"/>
    <property type="project" value="UniProtKB-UniRule"/>
</dbReference>
<comment type="catalytic activity">
    <reaction evidence="12">
        <text>di-trans,octa-cis-undecaprenyl phosphate + UDP-N-acetyl-alpha-D-glucosamine = N-acetyl-alpha-D-glucosaminyl-di-trans,octa-cis-undecaprenyl diphosphate + UMP</text>
        <dbReference type="Rhea" id="RHEA:28090"/>
        <dbReference type="ChEBI" id="CHEBI:57705"/>
        <dbReference type="ChEBI" id="CHEBI:57865"/>
        <dbReference type="ChEBI" id="CHEBI:60392"/>
        <dbReference type="ChEBI" id="CHEBI:62959"/>
        <dbReference type="EC" id="2.7.8.33"/>
    </reaction>
</comment>
<feature type="transmembrane region" description="Helical" evidence="12">
    <location>
        <begin position="6"/>
        <end position="24"/>
    </location>
</feature>
<evidence type="ECO:0000256" key="7">
    <source>
        <dbReference type="ARBA" id="ARBA00022842"/>
    </source>
</evidence>
<comment type="pathway">
    <text evidence="12">Bacterial outer membrane biogenesis; LPS O-antigen biosynthesis.</text>
</comment>
<comment type="similarity">
    <text evidence="12">Belongs to the glycosyltransferase 4 family. WecA subfamily.</text>
</comment>
<evidence type="ECO:0000256" key="1">
    <source>
        <dbReference type="ARBA" id="ARBA00004651"/>
    </source>
</evidence>
<keyword evidence="9 12" id="KW-1133">Transmembrane helix</keyword>
<feature type="transmembrane region" description="Helical" evidence="12">
    <location>
        <begin position="132"/>
        <end position="149"/>
    </location>
</feature>
<dbReference type="InterPro" id="IPR000715">
    <property type="entry name" value="Glycosyl_transferase_4"/>
</dbReference>
<dbReference type="InterPro" id="IPR012750">
    <property type="entry name" value="ECA_WecA-rel"/>
</dbReference>
<dbReference type="HAMAP" id="MF_02030">
    <property type="entry name" value="WecA_Gammaproteo"/>
    <property type="match status" value="1"/>
</dbReference>
<dbReference type="GO" id="GO:0044038">
    <property type="term" value="P:cell wall macromolecule biosynthetic process"/>
    <property type="evidence" value="ECO:0007669"/>
    <property type="project" value="TreeGrafter"/>
</dbReference>
<feature type="transmembrane region" description="Helical" evidence="12">
    <location>
        <begin position="321"/>
        <end position="345"/>
    </location>
</feature>
<dbReference type="Proteomes" id="UP000001702">
    <property type="component" value="Chromosome"/>
</dbReference>
<evidence type="ECO:0000256" key="12">
    <source>
        <dbReference type="HAMAP-Rule" id="MF_02030"/>
    </source>
</evidence>
<comment type="cofactor">
    <cofactor evidence="12 13">
        <name>Mg(2+)</name>
        <dbReference type="ChEBI" id="CHEBI:18420"/>
    </cofactor>
</comment>
<dbReference type="PANTHER" id="PTHR22926">
    <property type="entry name" value="PHOSPHO-N-ACETYLMURAMOYL-PENTAPEPTIDE-TRANSFERASE"/>
    <property type="match status" value="1"/>
</dbReference>
<keyword evidence="3 12" id="KW-0997">Cell inner membrane</keyword>
<feature type="transmembrane region" description="Helical" evidence="12">
    <location>
        <begin position="45"/>
        <end position="63"/>
    </location>
</feature>
<dbReference type="GO" id="GO:0009276">
    <property type="term" value="C:Gram-negative-bacterium-type cell wall"/>
    <property type="evidence" value="ECO:0007669"/>
    <property type="project" value="InterPro"/>
</dbReference>
<evidence type="ECO:0000256" key="2">
    <source>
        <dbReference type="ARBA" id="ARBA00022475"/>
    </source>
</evidence>
<keyword evidence="2 12" id="KW-1003">Cell membrane</keyword>
<proteinExistence type="inferred from homology"/>
<feature type="transmembrane region" description="Helical" evidence="12">
    <location>
        <begin position="161"/>
        <end position="179"/>
    </location>
</feature>
<accession>D4GGL3</accession>
<keyword evidence="10 12" id="KW-0472">Membrane</keyword>
<organism evidence="14 15">
    <name type="scientific">Pantoea ananatis (strain LMG 20103)</name>
    <dbReference type="NCBI Taxonomy" id="706191"/>
    <lineage>
        <taxon>Bacteria</taxon>
        <taxon>Pseudomonadati</taxon>
        <taxon>Pseudomonadota</taxon>
        <taxon>Gammaproteobacteria</taxon>
        <taxon>Enterobacterales</taxon>
        <taxon>Erwiniaceae</taxon>
        <taxon>Pantoea</taxon>
    </lineage>
</organism>
<dbReference type="CDD" id="cd06853">
    <property type="entry name" value="GT_WecA_like"/>
    <property type="match status" value="1"/>
</dbReference>
<evidence type="ECO:0000256" key="13">
    <source>
        <dbReference type="PIRSR" id="PIRSR600715-1"/>
    </source>
</evidence>
<dbReference type="GO" id="GO:0009243">
    <property type="term" value="P:O antigen biosynthetic process"/>
    <property type="evidence" value="ECO:0007669"/>
    <property type="project" value="UniProtKB-UniRule"/>
</dbReference>
<dbReference type="Pfam" id="PF00953">
    <property type="entry name" value="Glycos_transf_4"/>
    <property type="match status" value="1"/>
</dbReference>
<dbReference type="NCBIfam" id="TIGR02380">
    <property type="entry name" value="ECA_wecA"/>
    <property type="match status" value="1"/>
</dbReference>
<evidence type="ECO:0000313" key="15">
    <source>
        <dbReference type="Proteomes" id="UP000001702"/>
    </source>
</evidence>
<keyword evidence="11 12" id="KW-0464">Manganese</keyword>
<comment type="function">
    <text evidence="12">Catalyzes the transfer of the GlcNAc-1-phosphate moiety from UDP-GlcNAc onto the carrier lipid undecaprenyl phosphate (C55-P), yielding GlcNAc-pyrophosphoryl-undecaprenyl (GlcNAc-PP-C55).</text>
</comment>
<keyword evidence="13" id="KW-0479">Metal-binding</keyword>
<dbReference type="UniPathway" id="UPA00281"/>
<keyword evidence="6 12" id="KW-0812">Transmembrane</keyword>
<keyword evidence="8 12" id="KW-0448">Lipopolysaccharide biosynthesis</keyword>
<sequence>MNLLTMSTELGLVFIFSLVFLFLARKAAKKVGLVDSPNSRKRHHGDIPLVGGISVFAGIAFTFAITNYYLPHATLYLACSAILVIVGALDDRFDISVKIRAVIQAAVAIVMMAGAKLYLLSLGFIIGPVELIVGPFGYVLTLFAVWAAINAFNMVDGIDGLLGGLSSVTFGAMGLILSLDGQYSLAMWCFAMIAAILPYIILNLGLLGRRYKVFMGDAGSTMIGFTIIWILLETTQGLSHPISPVTALWLIAIPLMDMVAIMYRRLRKGMSPFSADRQHIHHLLMRAGFSSRQAFVLITVAAALLAGVGVLGEYLAFVPEWVMLVLFLLAFMAYGYCLKHSWRIARRIRRFKRRMNTPGDIDKEKFD</sequence>
<dbReference type="GO" id="GO:0005886">
    <property type="term" value="C:plasma membrane"/>
    <property type="evidence" value="ECO:0007669"/>
    <property type="project" value="UniProtKB-SubCell"/>
</dbReference>
<comment type="cofactor">
    <cofactor evidence="12">
        <name>Mn(2+)</name>
        <dbReference type="ChEBI" id="CHEBI:29035"/>
    </cofactor>
</comment>
<evidence type="ECO:0000256" key="11">
    <source>
        <dbReference type="ARBA" id="ARBA00023211"/>
    </source>
</evidence>
<gene>
    <name evidence="12 14" type="primary">wecA</name>
    <name evidence="14" type="ordered locus">PANA_0147</name>
</gene>
<evidence type="ECO:0000256" key="6">
    <source>
        <dbReference type="ARBA" id="ARBA00022692"/>
    </source>
</evidence>
<evidence type="ECO:0000256" key="10">
    <source>
        <dbReference type="ARBA" id="ARBA00023136"/>
    </source>
</evidence>
<keyword evidence="15" id="KW-1185">Reference proteome</keyword>
<feature type="transmembrane region" description="Helical" evidence="12">
    <location>
        <begin position="101"/>
        <end position="126"/>
    </location>
</feature>
<feature type="transmembrane region" description="Helical" evidence="12">
    <location>
        <begin position="213"/>
        <end position="232"/>
    </location>
</feature>
<dbReference type="eggNOG" id="COG0472">
    <property type="taxonomic scope" value="Bacteria"/>
</dbReference>
<dbReference type="AlphaFoldDB" id="D4GGL3"/>
<dbReference type="GO" id="GO:0030145">
    <property type="term" value="F:manganese ion binding"/>
    <property type="evidence" value="ECO:0007669"/>
    <property type="project" value="InterPro"/>
</dbReference>
<dbReference type="GO" id="GO:0000287">
    <property type="term" value="F:magnesium ion binding"/>
    <property type="evidence" value="ECO:0007669"/>
    <property type="project" value="InterPro"/>
</dbReference>
<evidence type="ECO:0000256" key="9">
    <source>
        <dbReference type="ARBA" id="ARBA00022989"/>
    </source>
</evidence>
<evidence type="ECO:0000256" key="3">
    <source>
        <dbReference type="ARBA" id="ARBA00022519"/>
    </source>
</evidence>
<keyword evidence="4 12" id="KW-0328">Glycosyltransferase</keyword>